<evidence type="ECO:0000313" key="2">
    <source>
        <dbReference type="Proteomes" id="UP000315471"/>
    </source>
</evidence>
<protein>
    <submittedName>
        <fullName evidence="1">Uncharacterized protein</fullName>
    </submittedName>
</protein>
<dbReference type="Proteomes" id="UP000315471">
    <property type="component" value="Unassembled WGS sequence"/>
</dbReference>
<name>A0A5C6E9K2_9BACT</name>
<reference evidence="1 2" key="1">
    <citation type="submission" date="2019-02" db="EMBL/GenBank/DDBJ databases">
        <title>Deep-cultivation of Planctomycetes and their phenomic and genomic characterization uncovers novel biology.</title>
        <authorList>
            <person name="Wiegand S."/>
            <person name="Jogler M."/>
            <person name="Boedeker C."/>
            <person name="Pinto D."/>
            <person name="Vollmers J."/>
            <person name="Rivas-Marin E."/>
            <person name="Kohn T."/>
            <person name="Peeters S.H."/>
            <person name="Heuer A."/>
            <person name="Rast P."/>
            <person name="Oberbeckmann S."/>
            <person name="Bunk B."/>
            <person name="Jeske O."/>
            <person name="Meyerdierks A."/>
            <person name="Storesund J.E."/>
            <person name="Kallscheuer N."/>
            <person name="Luecker S."/>
            <person name="Lage O.M."/>
            <person name="Pohl T."/>
            <person name="Merkel B.J."/>
            <person name="Hornburger P."/>
            <person name="Mueller R.-W."/>
            <person name="Bruemmer F."/>
            <person name="Labrenz M."/>
            <person name="Spormann A.M."/>
            <person name="Op Den Camp H."/>
            <person name="Overmann J."/>
            <person name="Amann R."/>
            <person name="Jetten M.S.M."/>
            <person name="Mascher T."/>
            <person name="Medema M.H."/>
            <person name="Devos D.P."/>
            <person name="Kaster A.-K."/>
            <person name="Ovreas L."/>
            <person name="Rohde M."/>
            <person name="Galperin M.Y."/>
            <person name="Jogler C."/>
        </authorList>
    </citation>
    <scope>NUCLEOTIDE SEQUENCE [LARGE SCALE GENOMIC DNA]</scope>
    <source>
        <strain evidence="1 2">Q31b</strain>
    </source>
</reference>
<gene>
    <name evidence="1" type="ORF">Q31b_16820</name>
</gene>
<dbReference type="AlphaFoldDB" id="A0A5C6E9K2"/>
<sequence length="37" mass="4364">MNHTGERITTTMLQNGFMKVDFPKCFNGRMVFRLLDN</sequence>
<accession>A0A5C6E9K2</accession>
<organism evidence="1 2">
    <name type="scientific">Novipirellula aureliae</name>
    <dbReference type="NCBI Taxonomy" id="2527966"/>
    <lineage>
        <taxon>Bacteria</taxon>
        <taxon>Pseudomonadati</taxon>
        <taxon>Planctomycetota</taxon>
        <taxon>Planctomycetia</taxon>
        <taxon>Pirellulales</taxon>
        <taxon>Pirellulaceae</taxon>
        <taxon>Novipirellula</taxon>
    </lineage>
</organism>
<proteinExistence type="predicted"/>
<dbReference type="EMBL" id="SJPY01000002">
    <property type="protein sequence ID" value="TWU44146.1"/>
    <property type="molecule type" value="Genomic_DNA"/>
</dbReference>
<evidence type="ECO:0000313" key="1">
    <source>
        <dbReference type="EMBL" id="TWU44146.1"/>
    </source>
</evidence>
<comment type="caution">
    <text evidence="1">The sequence shown here is derived from an EMBL/GenBank/DDBJ whole genome shotgun (WGS) entry which is preliminary data.</text>
</comment>
<keyword evidence="2" id="KW-1185">Reference proteome</keyword>